<dbReference type="InterPro" id="IPR022085">
    <property type="entry name" value="OpdG"/>
</dbReference>
<name>A0AAI8VWG6_9PEZI</name>
<proteinExistence type="predicted"/>
<evidence type="ECO:0000313" key="3">
    <source>
        <dbReference type="Proteomes" id="UP001295740"/>
    </source>
</evidence>
<keyword evidence="3" id="KW-1185">Reference proteome</keyword>
<dbReference type="Pfam" id="PF12311">
    <property type="entry name" value="DUF3632"/>
    <property type="match status" value="1"/>
</dbReference>
<protein>
    <submittedName>
        <fullName evidence="2">Uu.00g075790.m01.CDS01</fullName>
    </submittedName>
</protein>
<feature type="region of interest" description="Disordered" evidence="1">
    <location>
        <begin position="22"/>
        <end position="41"/>
    </location>
</feature>
<organism evidence="2 3">
    <name type="scientific">Anthostomella pinea</name>
    <dbReference type="NCBI Taxonomy" id="933095"/>
    <lineage>
        <taxon>Eukaryota</taxon>
        <taxon>Fungi</taxon>
        <taxon>Dikarya</taxon>
        <taxon>Ascomycota</taxon>
        <taxon>Pezizomycotina</taxon>
        <taxon>Sordariomycetes</taxon>
        <taxon>Xylariomycetidae</taxon>
        <taxon>Xylariales</taxon>
        <taxon>Xylariaceae</taxon>
        <taxon>Anthostomella</taxon>
    </lineage>
</organism>
<evidence type="ECO:0000313" key="2">
    <source>
        <dbReference type="EMBL" id="CAJ2511954.1"/>
    </source>
</evidence>
<gene>
    <name evidence="2" type="ORF">KHLLAP_LOCUS12422</name>
</gene>
<accession>A0AAI8VWG6</accession>
<sequence length="288" mass="32482">MAARLEFSIDALRYPVDVDQQANDTQSEVTTALPTADTDTDVPEGYLPEDYKIFAVLRDFLQPETGITLQKAVETTLHIFPDGQTDHMRPVNTVCLELGRQIPYHHPSQLKLARFLWLFCRISDRLKKSSHEDPAVAHHTFYQHLQEDLADNEFEPGDDGSALAEYVNYQAFLANLTDMTLYLPRSCFATRPLRDAFAGDHGEGVSVHEAWIMGAAMWILYCGQALFKQILYPENVDDGEITGDEWRSWKEGFERVADGDGEGVGRECRGLAERAAVMMDGIERGMSF</sequence>
<dbReference type="AlphaFoldDB" id="A0AAI8VWG6"/>
<evidence type="ECO:0000256" key="1">
    <source>
        <dbReference type="SAM" id="MobiDB-lite"/>
    </source>
</evidence>
<comment type="caution">
    <text evidence="2">The sequence shown here is derived from an EMBL/GenBank/DDBJ whole genome shotgun (WGS) entry which is preliminary data.</text>
</comment>
<dbReference type="EMBL" id="CAUWAG010000018">
    <property type="protein sequence ID" value="CAJ2511954.1"/>
    <property type="molecule type" value="Genomic_DNA"/>
</dbReference>
<dbReference type="Proteomes" id="UP001295740">
    <property type="component" value="Unassembled WGS sequence"/>
</dbReference>
<reference evidence="2" key="1">
    <citation type="submission" date="2023-10" db="EMBL/GenBank/DDBJ databases">
        <authorList>
            <person name="Hackl T."/>
        </authorList>
    </citation>
    <scope>NUCLEOTIDE SEQUENCE</scope>
</reference>